<dbReference type="PANTHER" id="PTHR28242">
    <property type="entry name" value="PHOSPHORELAY INTERMEDIATE PROTEIN YPD1"/>
    <property type="match status" value="1"/>
</dbReference>
<accession>A0A5P1F9D3</accession>
<dbReference type="GO" id="GO:0005634">
    <property type="term" value="C:nucleus"/>
    <property type="evidence" value="ECO:0007669"/>
    <property type="project" value="UniProtKB-SubCell"/>
</dbReference>
<dbReference type="GO" id="GO:0009736">
    <property type="term" value="P:cytokinin-activated signaling pathway"/>
    <property type="evidence" value="ECO:0007669"/>
    <property type="project" value="UniProtKB-KW"/>
</dbReference>
<dbReference type="GO" id="GO:0009927">
    <property type="term" value="F:histidine phosphotransfer kinase activity"/>
    <property type="evidence" value="ECO:0007669"/>
    <property type="project" value="UniProtKB-UniRule"/>
</dbReference>
<comment type="function">
    <text evidence="2">Functions as a two-component phosphorelay mediators between cytokinin sensor histidine kinases and response regulators (B-type ARRs). Plays an important role in propagating cytokinin signal transduction.</text>
</comment>
<gene>
    <name evidence="3" type="ORF">A4U43_C03F12050</name>
</gene>
<keyword evidence="1 2" id="KW-0902">Two-component regulatory system</keyword>
<comment type="subcellular location">
    <subcellularLocation>
        <location evidence="2">Cytoplasm</location>
        <location evidence="2">Cytosol</location>
    </subcellularLocation>
    <subcellularLocation>
        <location evidence="2">Nucleus</location>
    </subcellularLocation>
</comment>
<comment type="domain">
    <text evidence="2">Histidine-containing phosphotransfer domain (HPt) contains an active histidine that mediates the phosphotransfer.</text>
</comment>
<dbReference type="GO" id="GO:0043424">
    <property type="term" value="F:protein histidine kinase binding"/>
    <property type="evidence" value="ECO:0007669"/>
    <property type="project" value="UniProtKB-UniRule"/>
</dbReference>
<dbReference type="Proteomes" id="UP000243459">
    <property type="component" value="Chromosome 3"/>
</dbReference>
<evidence type="ECO:0000313" key="4">
    <source>
        <dbReference type="Proteomes" id="UP000243459"/>
    </source>
</evidence>
<dbReference type="GO" id="GO:0005829">
    <property type="term" value="C:cytosol"/>
    <property type="evidence" value="ECO:0007669"/>
    <property type="project" value="UniProtKB-SubCell"/>
</dbReference>
<evidence type="ECO:0000313" key="3">
    <source>
        <dbReference type="EMBL" id="ONK74978.1"/>
    </source>
</evidence>
<keyword evidence="4" id="KW-1185">Reference proteome</keyword>
<dbReference type="GO" id="GO:0000160">
    <property type="term" value="P:phosphorelay signal transduction system"/>
    <property type="evidence" value="ECO:0007669"/>
    <property type="project" value="UniProtKB-UniRule"/>
</dbReference>
<evidence type="ECO:0000256" key="1">
    <source>
        <dbReference type="ARBA" id="ARBA00023012"/>
    </source>
</evidence>
<dbReference type="Gramene" id="ONK74978">
    <property type="protein sequence ID" value="ONK74978"/>
    <property type="gene ID" value="A4U43_C03F12050"/>
</dbReference>
<dbReference type="SUPFAM" id="SSF47226">
    <property type="entry name" value="Histidine-containing phosphotransfer domain, HPT domain"/>
    <property type="match status" value="1"/>
</dbReference>
<keyword evidence="2" id="KW-0932">Cytokinin signaling pathway</keyword>
<organism evidence="3 4">
    <name type="scientific">Asparagus officinalis</name>
    <name type="common">Garden asparagus</name>
    <dbReference type="NCBI Taxonomy" id="4686"/>
    <lineage>
        <taxon>Eukaryota</taxon>
        <taxon>Viridiplantae</taxon>
        <taxon>Streptophyta</taxon>
        <taxon>Embryophyta</taxon>
        <taxon>Tracheophyta</taxon>
        <taxon>Spermatophyta</taxon>
        <taxon>Magnoliopsida</taxon>
        <taxon>Liliopsida</taxon>
        <taxon>Asparagales</taxon>
        <taxon>Asparagaceae</taxon>
        <taxon>Asparagoideae</taxon>
        <taxon>Asparagus</taxon>
    </lineage>
</organism>
<dbReference type="InterPro" id="IPR045871">
    <property type="entry name" value="AHP1-5/YPD1"/>
</dbReference>
<name>A0A5P1F9D3_ASPOF</name>
<evidence type="ECO:0000256" key="2">
    <source>
        <dbReference type="RuleBase" id="RU369004"/>
    </source>
</evidence>
<dbReference type="InterPro" id="IPR036641">
    <property type="entry name" value="HPT_dom_sf"/>
</dbReference>
<sequence length="149" mass="16923">MESASLKAELEANLEYMIEEKLVNECYLDVGSLQSPACSNIFDQSLSDAYEESVELMNKLNELFSNNADLDYPEIEDAASKLHMCMARIGSEKMSHAATVLRHFAWLSNKERCLNAFAEVRQKYNTLQSDLERVVELFDLIMKAEAEGK</sequence>
<reference evidence="4" key="1">
    <citation type="journal article" date="2017" name="Nat. Commun.">
        <title>The asparagus genome sheds light on the origin and evolution of a young Y chromosome.</title>
        <authorList>
            <person name="Harkess A."/>
            <person name="Zhou J."/>
            <person name="Xu C."/>
            <person name="Bowers J.E."/>
            <person name="Van der Hulst R."/>
            <person name="Ayyampalayam S."/>
            <person name="Mercati F."/>
            <person name="Riccardi P."/>
            <person name="McKain M.R."/>
            <person name="Kakrana A."/>
            <person name="Tang H."/>
            <person name="Ray J."/>
            <person name="Groenendijk J."/>
            <person name="Arikit S."/>
            <person name="Mathioni S.M."/>
            <person name="Nakano M."/>
            <person name="Shan H."/>
            <person name="Telgmann-Rauber A."/>
            <person name="Kanno A."/>
            <person name="Yue Z."/>
            <person name="Chen H."/>
            <person name="Li W."/>
            <person name="Chen Y."/>
            <person name="Xu X."/>
            <person name="Zhang Y."/>
            <person name="Luo S."/>
            <person name="Chen H."/>
            <person name="Gao J."/>
            <person name="Mao Z."/>
            <person name="Pires J.C."/>
            <person name="Luo M."/>
            <person name="Kudrna D."/>
            <person name="Wing R.A."/>
            <person name="Meyers B.C."/>
            <person name="Yi K."/>
            <person name="Kong H."/>
            <person name="Lavrijsen P."/>
            <person name="Sunseri F."/>
            <person name="Falavigna A."/>
            <person name="Ye Y."/>
            <person name="Leebens-Mack J.H."/>
            <person name="Chen G."/>
        </authorList>
    </citation>
    <scope>NUCLEOTIDE SEQUENCE [LARGE SCALE GENOMIC DNA]</scope>
    <source>
        <strain evidence="4">cv. DH0086</strain>
    </source>
</reference>
<dbReference type="PANTHER" id="PTHR28242:SF30">
    <property type="entry name" value="HISTIDINE-CONTAINING PHOSPHOTRANSFER PROTEIN 2"/>
    <property type="match status" value="1"/>
</dbReference>
<dbReference type="EMBL" id="CM007383">
    <property type="protein sequence ID" value="ONK74978.1"/>
    <property type="molecule type" value="Genomic_DNA"/>
</dbReference>
<dbReference type="AlphaFoldDB" id="A0A5P1F9D3"/>
<protein>
    <recommendedName>
        <fullName evidence="2">Histidine-containing phosphotransfer protein</fullName>
    </recommendedName>
</protein>
<proteinExistence type="predicted"/>
<dbReference type="Gene3D" id="1.20.120.160">
    <property type="entry name" value="HPT domain"/>
    <property type="match status" value="1"/>
</dbReference>